<sequence length="223" mass="24787">MQVGRLADDDFHRFRGAHTAIAPVASYQALTRANTKMVPADEIRLNVFQCCRLCGLPVRQTTAKTANTLCQGCVRSELRRKSSLEDIRLPSPMNGKSNPATDRLVHPSWTVQSAPEATCQYQTSSTFHVEADTDSFRNIEVLTCFRSEVRRGLRLLSKVATAEEWHMCWAILVSMCLVPLFLLLMVMAGMGFLVLSTGAAIAAAVVYPLAYINPRLFRFAMNS</sequence>
<proteinExistence type="predicted"/>
<name>A0A833T470_PHYIN</name>
<dbReference type="Proteomes" id="UP000602510">
    <property type="component" value="Unassembled WGS sequence"/>
</dbReference>
<reference evidence="2" key="1">
    <citation type="submission" date="2020-04" db="EMBL/GenBank/DDBJ databases">
        <title>Hybrid Assembly of Korean Phytophthora infestans isolates.</title>
        <authorList>
            <person name="Prokchorchik M."/>
            <person name="Lee Y."/>
            <person name="Seo J."/>
            <person name="Cho J.-H."/>
            <person name="Park Y.-E."/>
            <person name="Jang D.-C."/>
            <person name="Im J.-S."/>
            <person name="Choi J.-G."/>
            <person name="Park H.-J."/>
            <person name="Lee G.-B."/>
            <person name="Lee Y.-G."/>
            <person name="Hong S.-Y."/>
            <person name="Cho K."/>
            <person name="Sohn K.H."/>
        </authorList>
    </citation>
    <scope>NUCLEOTIDE SEQUENCE</scope>
    <source>
        <strain evidence="2">KR_1_A1</strain>
        <strain evidence="3">KR_2_A2</strain>
    </source>
</reference>
<evidence type="ECO:0008006" key="5">
    <source>
        <dbReference type="Google" id="ProtNLM"/>
    </source>
</evidence>
<evidence type="ECO:0000256" key="1">
    <source>
        <dbReference type="SAM" id="Phobius"/>
    </source>
</evidence>
<evidence type="ECO:0000313" key="2">
    <source>
        <dbReference type="EMBL" id="KAF4046453.1"/>
    </source>
</evidence>
<feature type="transmembrane region" description="Helical" evidence="1">
    <location>
        <begin position="167"/>
        <end position="186"/>
    </location>
</feature>
<dbReference type="Proteomes" id="UP000704712">
    <property type="component" value="Unassembled WGS sequence"/>
</dbReference>
<dbReference type="EMBL" id="JAACNO010001673">
    <property type="protein sequence ID" value="KAF4138415.1"/>
    <property type="molecule type" value="Genomic_DNA"/>
</dbReference>
<feature type="transmembrane region" description="Helical" evidence="1">
    <location>
        <begin position="192"/>
        <end position="212"/>
    </location>
</feature>
<organism evidence="2 4">
    <name type="scientific">Phytophthora infestans</name>
    <name type="common">Potato late blight agent</name>
    <name type="synonym">Botrytis infestans</name>
    <dbReference type="NCBI Taxonomy" id="4787"/>
    <lineage>
        <taxon>Eukaryota</taxon>
        <taxon>Sar</taxon>
        <taxon>Stramenopiles</taxon>
        <taxon>Oomycota</taxon>
        <taxon>Peronosporomycetes</taxon>
        <taxon>Peronosporales</taxon>
        <taxon>Peronosporaceae</taxon>
        <taxon>Phytophthora</taxon>
    </lineage>
</organism>
<dbReference type="AlphaFoldDB" id="A0A833T470"/>
<keyword evidence="1" id="KW-0472">Membrane</keyword>
<comment type="caution">
    <text evidence="2">The sequence shown here is derived from an EMBL/GenBank/DDBJ whole genome shotgun (WGS) entry which is preliminary data.</text>
</comment>
<keyword evidence="4" id="KW-1185">Reference proteome</keyword>
<evidence type="ECO:0000313" key="3">
    <source>
        <dbReference type="EMBL" id="KAF4138415.1"/>
    </source>
</evidence>
<evidence type="ECO:0000313" key="4">
    <source>
        <dbReference type="Proteomes" id="UP000602510"/>
    </source>
</evidence>
<keyword evidence="1" id="KW-0812">Transmembrane</keyword>
<gene>
    <name evidence="2" type="ORF">GN244_ATG00839</name>
    <name evidence="3" type="ORF">GN958_ATG12394</name>
</gene>
<dbReference type="EMBL" id="WSZM01000015">
    <property type="protein sequence ID" value="KAF4046453.1"/>
    <property type="molecule type" value="Genomic_DNA"/>
</dbReference>
<accession>A0A833T470</accession>
<protein>
    <recommendedName>
        <fullName evidence="5">Transmembrane protein</fullName>
    </recommendedName>
</protein>
<keyword evidence="1" id="KW-1133">Transmembrane helix</keyword>